<keyword evidence="4" id="KW-1185">Reference proteome</keyword>
<feature type="region of interest" description="Disordered" evidence="1">
    <location>
        <begin position="34"/>
        <end position="73"/>
    </location>
</feature>
<protein>
    <recommendedName>
        <fullName evidence="5">WAP domain-containing protein</fullName>
    </recommendedName>
</protein>
<evidence type="ECO:0000256" key="1">
    <source>
        <dbReference type="SAM" id="MobiDB-lite"/>
    </source>
</evidence>
<evidence type="ECO:0000313" key="3">
    <source>
        <dbReference type="EMBL" id="OWA50793.1"/>
    </source>
</evidence>
<feature type="compositionally biased region" description="Polar residues" evidence="1">
    <location>
        <begin position="36"/>
        <end position="58"/>
    </location>
</feature>
<evidence type="ECO:0008006" key="5">
    <source>
        <dbReference type="Google" id="ProtNLM"/>
    </source>
</evidence>
<evidence type="ECO:0000313" key="4">
    <source>
        <dbReference type="Proteomes" id="UP000192578"/>
    </source>
</evidence>
<keyword evidence="2" id="KW-0732">Signal</keyword>
<organism evidence="3 4">
    <name type="scientific">Hypsibius exemplaris</name>
    <name type="common">Freshwater tardigrade</name>
    <dbReference type="NCBI Taxonomy" id="2072580"/>
    <lineage>
        <taxon>Eukaryota</taxon>
        <taxon>Metazoa</taxon>
        <taxon>Ecdysozoa</taxon>
        <taxon>Tardigrada</taxon>
        <taxon>Eutardigrada</taxon>
        <taxon>Parachela</taxon>
        <taxon>Hypsibioidea</taxon>
        <taxon>Hypsibiidae</taxon>
        <taxon>Hypsibius</taxon>
    </lineage>
</organism>
<dbReference type="AlphaFoldDB" id="A0A9X6RK30"/>
<feature type="signal peptide" evidence="2">
    <location>
        <begin position="1"/>
        <end position="19"/>
    </location>
</feature>
<name>A0A9X6RK30_HYPEX</name>
<feature type="chain" id="PRO_5040822284" description="WAP domain-containing protein" evidence="2">
    <location>
        <begin position="20"/>
        <end position="112"/>
    </location>
</feature>
<accession>A0A9X6RK30</accession>
<proteinExistence type="predicted"/>
<gene>
    <name evidence="3" type="ORF">BV898_15300</name>
</gene>
<dbReference type="Proteomes" id="UP000192578">
    <property type="component" value="Unassembled WGS sequence"/>
</dbReference>
<sequence>MNSLIALAVVLLACGSALASTKTTIRKLSIVDPEDSATTRSTIQTGNLSTEEMTTTSPLEAGELVSSTASPTEEPESRQLCRQICQNRCVTVGVTRCRKTCFRRCAYADEDL</sequence>
<comment type="caution">
    <text evidence="3">The sequence shown here is derived from an EMBL/GenBank/DDBJ whole genome shotgun (WGS) entry which is preliminary data.</text>
</comment>
<reference evidence="4" key="1">
    <citation type="submission" date="2017-01" db="EMBL/GenBank/DDBJ databases">
        <title>Comparative genomics of anhydrobiosis in the tardigrade Hypsibius dujardini.</title>
        <authorList>
            <person name="Yoshida Y."/>
            <person name="Koutsovoulos G."/>
            <person name="Laetsch D."/>
            <person name="Stevens L."/>
            <person name="Kumar S."/>
            <person name="Horikawa D."/>
            <person name="Ishino K."/>
            <person name="Komine S."/>
            <person name="Tomita M."/>
            <person name="Blaxter M."/>
            <person name="Arakawa K."/>
        </authorList>
    </citation>
    <scope>NUCLEOTIDE SEQUENCE [LARGE SCALE GENOMIC DNA]</scope>
    <source>
        <strain evidence="4">Z151</strain>
    </source>
</reference>
<dbReference type="EMBL" id="MTYJ01000203">
    <property type="protein sequence ID" value="OWA50793.1"/>
    <property type="molecule type" value="Genomic_DNA"/>
</dbReference>
<evidence type="ECO:0000256" key="2">
    <source>
        <dbReference type="SAM" id="SignalP"/>
    </source>
</evidence>